<dbReference type="PANTHER" id="PTHR30504">
    <property type="entry name" value="GLUCANS BIOSYNTHESIS PROTEIN"/>
    <property type="match status" value="1"/>
</dbReference>
<sequence>MAADIVPPRPTPILHTVLDRRQTLTLGLSAAVAILGSEAAVAQSQSFPQAVLAALPEGQPFDAARVADMARTLARRAFVPPASDLPDPLGSLTYEQYVGIRALGTALVWNGEGRAFSLEPLHRGFLFTNPVQLFVVEDGAVRRLAYERGKFDFGKLQVPAGTPGGPDFGFSGFRVFFGGAGEAAQEIAIFQGATFFRAIARGQNFGAQARALMLRPAEAKGEEVPIFRAFWIERPSAGSGALVIHALLDSESVAGAVRFTLRPGEMTIIDVETTLFPRVALEHVGLGGMTATYLFGPNDQRGIDDARAAVYEAKGLQMLNGQGEWIWRPLSNPETLQISAFVDTDPRGIGLLQRDRDYATFQDDDQRFERRPSLWIEPFGDWGPGTVQLIEVPSDSEVNDNVIAYWRPKTPYPQGGEVTFAYRQFWCWKPPERPPLATVANTRVGRGSNNRRRRFFVDFVGDSLADAGTTVEAKPALTTAPGAVHNVRVWPYPERKTLRVAFELDPGNETSCELRLVLEAAGKPLSETWLYRWTP</sequence>
<dbReference type="Gene3D" id="2.70.98.10">
    <property type="match status" value="1"/>
</dbReference>
<feature type="domain" description="Glucan biosynthesis periplasmic MdoG C-terminal" evidence="5">
    <location>
        <begin position="61"/>
        <end position="533"/>
    </location>
</feature>
<organism evidence="6 7">
    <name type="scientific">Chelatococcus albus</name>
    <dbReference type="NCBI Taxonomy" id="3047466"/>
    <lineage>
        <taxon>Bacteria</taxon>
        <taxon>Pseudomonadati</taxon>
        <taxon>Pseudomonadota</taxon>
        <taxon>Alphaproteobacteria</taxon>
        <taxon>Hyphomicrobiales</taxon>
        <taxon>Chelatococcaceae</taxon>
        <taxon>Chelatococcus</taxon>
    </lineage>
</organism>
<dbReference type="SUPFAM" id="SSF81296">
    <property type="entry name" value="E set domains"/>
    <property type="match status" value="1"/>
</dbReference>
<evidence type="ECO:0000256" key="2">
    <source>
        <dbReference type="ARBA" id="ARBA00005001"/>
    </source>
</evidence>
<evidence type="ECO:0000256" key="3">
    <source>
        <dbReference type="ARBA" id="ARBA00009284"/>
    </source>
</evidence>
<protein>
    <submittedName>
        <fullName evidence="6">Glucan biosynthesis protein</fullName>
    </submittedName>
</protein>
<dbReference type="EMBL" id="JASJEV010000001">
    <property type="protein sequence ID" value="MDJ1156886.1"/>
    <property type="molecule type" value="Genomic_DNA"/>
</dbReference>
<keyword evidence="4" id="KW-0574">Periplasm</keyword>
<dbReference type="PIRSF" id="PIRSF006281">
    <property type="entry name" value="MdoG"/>
    <property type="match status" value="1"/>
</dbReference>
<keyword evidence="7" id="KW-1185">Reference proteome</keyword>
<evidence type="ECO:0000259" key="5">
    <source>
        <dbReference type="Pfam" id="PF04349"/>
    </source>
</evidence>
<accession>A0ABT7ABZ6</accession>
<evidence type="ECO:0000313" key="6">
    <source>
        <dbReference type="EMBL" id="MDJ1156886.1"/>
    </source>
</evidence>
<dbReference type="SUPFAM" id="SSF74650">
    <property type="entry name" value="Galactose mutarotase-like"/>
    <property type="match status" value="1"/>
</dbReference>
<dbReference type="InterPro" id="IPR011013">
    <property type="entry name" value="Gal_mutarotase_sf_dom"/>
</dbReference>
<name>A0ABT7ABZ6_9HYPH</name>
<dbReference type="InterPro" id="IPR007444">
    <property type="entry name" value="Glucan_biosyn_MdoG_C"/>
</dbReference>
<comment type="pathway">
    <text evidence="2">Glycan metabolism; osmoregulated periplasmic glucan (OPG) biosynthesis.</text>
</comment>
<proteinExistence type="inferred from homology"/>
<dbReference type="InterPro" id="IPR013783">
    <property type="entry name" value="Ig-like_fold"/>
</dbReference>
<dbReference type="Gene3D" id="2.60.40.10">
    <property type="entry name" value="Immunoglobulins"/>
    <property type="match status" value="1"/>
</dbReference>
<comment type="subcellular location">
    <subcellularLocation>
        <location evidence="1">Periplasm</location>
    </subcellularLocation>
</comment>
<dbReference type="RefSeq" id="WP_283738879.1">
    <property type="nucleotide sequence ID" value="NZ_JASJEV010000001.1"/>
</dbReference>
<evidence type="ECO:0000256" key="1">
    <source>
        <dbReference type="ARBA" id="ARBA00004418"/>
    </source>
</evidence>
<evidence type="ECO:0000256" key="4">
    <source>
        <dbReference type="ARBA" id="ARBA00022764"/>
    </source>
</evidence>
<dbReference type="InterPro" id="IPR014438">
    <property type="entry name" value="Glucan_biosyn_MdoG/MdoD"/>
</dbReference>
<comment type="caution">
    <text evidence="6">The sequence shown here is derived from an EMBL/GenBank/DDBJ whole genome shotgun (WGS) entry which is preliminary data.</text>
</comment>
<reference evidence="6 7" key="1">
    <citation type="submission" date="2023-05" db="EMBL/GenBank/DDBJ databases">
        <title>Chelatococcus sp. nov., a moderately thermophilic bacterium isolated from hot spring microbial mat.</title>
        <authorList>
            <person name="Hu C.-J."/>
            <person name="Li W.-J."/>
        </authorList>
    </citation>
    <scope>NUCLEOTIDE SEQUENCE [LARGE SCALE GENOMIC DNA]</scope>
    <source>
        <strain evidence="6 7">SYSU G07232</strain>
    </source>
</reference>
<dbReference type="InterPro" id="IPR014756">
    <property type="entry name" value="Ig_E-set"/>
</dbReference>
<dbReference type="InterPro" id="IPR014718">
    <property type="entry name" value="GH-type_carb-bd"/>
</dbReference>
<comment type="similarity">
    <text evidence="3">Belongs to the OpgD/OpgG family.</text>
</comment>
<dbReference type="PANTHER" id="PTHR30504:SF2">
    <property type="entry name" value="GLUCANS BIOSYNTHESIS PROTEIN G"/>
    <property type="match status" value="1"/>
</dbReference>
<gene>
    <name evidence="6" type="ORF">QNA08_01320</name>
</gene>
<dbReference type="Proteomes" id="UP001321492">
    <property type="component" value="Unassembled WGS sequence"/>
</dbReference>
<dbReference type="Pfam" id="PF04349">
    <property type="entry name" value="MdoG"/>
    <property type="match status" value="1"/>
</dbReference>
<evidence type="ECO:0000313" key="7">
    <source>
        <dbReference type="Proteomes" id="UP001321492"/>
    </source>
</evidence>